<keyword evidence="4 11" id="KW-0378">Hydrolase</keyword>
<name>A0A9E7BZJ0_9ACTN</name>
<keyword evidence="9 11" id="KW-0326">Glycosidase</keyword>
<feature type="domain" description="Formamidopyrimidine-DNA glycosylase catalytic" evidence="10">
    <location>
        <begin position="2"/>
        <end position="124"/>
    </location>
</feature>
<dbReference type="InterPro" id="IPR035937">
    <property type="entry name" value="FPG_N"/>
</dbReference>
<comment type="catalytic activity">
    <reaction evidence="1">
        <text>Hydrolysis of DNA containing ring-opened 7-methylguanine residues, releasing 2,6-diamino-4-hydroxy-5-(N-methyl)formamidopyrimidine.</text>
        <dbReference type="EC" id="3.2.2.23"/>
    </reaction>
</comment>
<keyword evidence="3" id="KW-0227">DNA damage</keyword>
<dbReference type="EMBL" id="CP087164">
    <property type="protein sequence ID" value="UGS35415.1"/>
    <property type="molecule type" value="Genomic_DNA"/>
</dbReference>
<dbReference type="GO" id="GO:0008270">
    <property type="term" value="F:zinc ion binding"/>
    <property type="evidence" value="ECO:0007669"/>
    <property type="project" value="InterPro"/>
</dbReference>
<dbReference type="GO" id="GO:0003906">
    <property type="term" value="F:DNA-(apurinic or apyrimidinic site) endonuclease activity"/>
    <property type="evidence" value="ECO:0007669"/>
    <property type="project" value="InterPro"/>
</dbReference>
<gene>
    <name evidence="11" type="primary">mutM_2</name>
    <name evidence="11" type="ORF">DSM104329_01803</name>
</gene>
<dbReference type="SMART" id="SM00898">
    <property type="entry name" value="Fapy_DNA_glyco"/>
    <property type="match status" value="1"/>
</dbReference>
<dbReference type="PROSITE" id="PS51068">
    <property type="entry name" value="FPG_CAT"/>
    <property type="match status" value="1"/>
</dbReference>
<dbReference type="Proteomes" id="UP001162834">
    <property type="component" value="Chromosome"/>
</dbReference>
<dbReference type="PANTHER" id="PTHR22993:SF9">
    <property type="entry name" value="FORMAMIDOPYRIMIDINE-DNA GLYCOSYLASE"/>
    <property type="match status" value="1"/>
</dbReference>
<dbReference type="SUPFAM" id="SSF57716">
    <property type="entry name" value="Glucocorticoid receptor-like (DNA-binding domain)"/>
    <property type="match status" value="1"/>
</dbReference>
<dbReference type="EC" id="3.2.2.23" evidence="11"/>
<dbReference type="Pfam" id="PF06831">
    <property type="entry name" value="H2TH"/>
    <property type="match status" value="1"/>
</dbReference>
<dbReference type="AlphaFoldDB" id="A0A9E7BZJ0"/>
<proteinExistence type="inferred from homology"/>
<dbReference type="InterPro" id="IPR015886">
    <property type="entry name" value="H2TH_FPG"/>
</dbReference>
<evidence type="ECO:0000256" key="6">
    <source>
        <dbReference type="ARBA" id="ARBA00023204"/>
    </source>
</evidence>
<evidence type="ECO:0000256" key="1">
    <source>
        <dbReference type="ARBA" id="ARBA00001668"/>
    </source>
</evidence>
<reference evidence="11" key="1">
    <citation type="journal article" date="2022" name="Int. J. Syst. Evol. Microbiol.">
        <title>Pseudomonas aegrilactucae sp. nov. and Pseudomonas morbosilactucae sp. nov., pathogens causing bacterial rot of lettuce in Japan.</title>
        <authorList>
            <person name="Sawada H."/>
            <person name="Fujikawa T."/>
            <person name="Satou M."/>
        </authorList>
    </citation>
    <scope>NUCLEOTIDE SEQUENCE</scope>
    <source>
        <strain evidence="11">0166_1</strain>
    </source>
</reference>
<evidence type="ECO:0000256" key="9">
    <source>
        <dbReference type="ARBA" id="ARBA00023295"/>
    </source>
</evidence>
<comment type="similarity">
    <text evidence="2">Belongs to the FPG family.</text>
</comment>
<keyword evidence="7" id="KW-0456">Lyase</keyword>
<evidence type="ECO:0000256" key="7">
    <source>
        <dbReference type="ARBA" id="ARBA00023239"/>
    </source>
</evidence>
<dbReference type="RefSeq" id="WP_259315102.1">
    <property type="nucleotide sequence ID" value="NZ_CP087164.1"/>
</dbReference>
<dbReference type="GO" id="GO:0006284">
    <property type="term" value="P:base-excision repair"/>
    <property type="evidence" value="ECO:0007669"/>
    <property type="project" value="InterPro"/>
</dbReference>
<keyword evidence="12" id="KW-1185">Reference proteome</keyword>
<dbReference type="GO" id="GO:0016829">
    <property type="term" value="F:lyase activity"/>
    <property type="evidence" value="ECO:0007669"/>
    <property type="project" value="UniProtKB-KW"/>
</dbReference>
<keyword evidence="8" id="KW-0511">Multifunctional enzyme</keyword>
<evidence type="ECO:0000313" key="12">
    <source>
        <dbReference type="Proteomes" id="UP001162834"/>
    </source>
</evidence>
<organism evidence="11 12">
    <name type="scientific">Capillimicrobium parvum</name>
    <dbReference type="NCBI Taxonomy" id="2884022"/>
    <lineage>
        <taxon>Bacteria</taxon>
        <taxon>Bacillati</taxon>
        <taxon>Actinomycetota</taxon>
        <taxon>Thermoleophilia</taxon>
        <taxon>Solirubrobacterales</taxon>
        <taxon>Capillimicrobiaceae</taxon>
        <taxon>Capillimicrobium</taxon>
    </lineage>
</organism>
<keyword evidence="5" id="KW-0238">DNA-binding</keyword>
<dbReference type="Pfam" id="PF01149">
    <property type="entry name" value="Fapy_DNA_glyco"/>
    <property type="match status" value="1"/>
</dbReference>
<evidence type="ECO:0000256" key="5">
    <source>
        <dbReference type="ARBA" id="ARBA00023125"/>
    </source>
</evidence>
<evidence type="ECO:0000259" key="10">
    <source>
        <dbReference type="PROSITE" id="PS51068"/>
    </source>
</evidence>
<dbReference type="SMART" id="SM01232">
    <property type="entry name" value="H2TH"/>
    <property type="match status" value="1"/>
</dbReference>
<dbReference type="Gene3D" id="1.10.8.50">
    <property type="match status" value="1"/>
</dbReference>
<sequence length="259" mass="28191">MPELPEVERARALIAERALGRRIAAVDDTDTYVCRPHQPGELAAAFTGRTLSAANRRGKAMWIETDDGEGPILGLHLGMAGRIVVDDHAEGDPAPSDGNPSWDRFTLHFEDGGALTLRDKRRLGRAVLDPRIEALGPDAGEIARDAFRERVGRGDAPLKARLMDQAVLAGVGNLLADETLWRARLSPVRPAGSLDDDELDRLRRELRAAIRSAIRLGGVHTGELIEHRVRGGHCPRCGAELARATVGGRTTYWCPVEQT</sequence>
<evidence type="ECO:0000256" key="4">
    <source>
        <dbReference type="ARBA" id="ARBA00022801"/>
    </source>
</evidence>
<dbReference type="InterPro" id="IPR010979">
    <property type="entry name" value="Ribosomal_uS13-like_H2TH"/>
</dbReference>
<evidence type="ECO:0000256" key="2">
    <source>
        <dbReference type="ARBA" id="ARBA00009409"/>
    </source>
</evidence>
<dbReference type="SUPFAM" id="SSF81624">
    <property type="entry name" value="N-terminal domain of MutM-like DNA repair proteins"/>
    <property type="match status" value="1"/>
</dbReference>
<dbReference type="PANTHER" id="PTHR22993">
    <property type="entry name" value="FORMAMIDOPYRIMIDINE-DNA GLYCOSYLASE"/>
    <property type="match status" value="1"/>
</dbReference>
<dbReference type="Gene3D" id="3.20.190.10">
    <property type="entry name" value="MutM-like, N-terminal"/>
    <property type="match status" value="1"/>
</dbReference>
<dbReference type="InterPro" id="IPR012319">
    <property type="entry name" value="FPG_cat"/>
</dbReference>
<accession>A0A9E7BZJ0</accession>
<evidence type="ECO:0000256" key="3">
    <source>
        <dbReference type="ARBA" id="ARBA00022763"/>
    </source>
</evidence>
<dbReference type="GO" id="GO:0003684">
    <property type="term" value="F:damaged DNA binding"/>
    <property type="evidence" value="ECO:0007669"/>
    <property type="project" value="InterPro"/>
</dbReference>
<dbReference type="SUPFAM" id="SSF46946">
    <property type="entry name" value="S13-like H2TH domain"/>
    <property type="match status" value="1"/>
</dbReference>
<keyword evidence="6" id="KW-0234">DNA repair</keyword>
<evidence type="ECO:0000313" key="11">
    <source>
        <dbReference type="EMBL" id="UGS35415.1"/>
    </source>
</evidence>
<protein>
    <submittedName>
        <fullName evidence="11">Formamidopyrimidine-DNA glycosylase</fullName>
        <ecNumber evidence="11">3.2.2.23</ecNumber>
    </submittedName>
</protein>
<dbReference type="KEGG" id="sbae:DSM104329_01803"/>
<evidence type="ECO:0000256" key="8">
    <source>
        <dbReference type="ARBA" id="ARBA00023268"/>
    </source>
</evidence>
<dbReference type="GO" id="GO:0008534">
    <property type="term" value="F:oxidized purine nucleobase lesion DNA N-glycosylase activity"/>
    <property type="evidence" value="ECO:0007669"/>
    <property type="project" value="UniProtKB-EC"/>
</dbReference>